<reference evidence="1" key="1">
    <citation type="submission" date="2023-08" db="EMBL/GenBank/DDBJ databases">
        <title>Emergence of clinically-relevant ST2 carbapenem-resistant Acinetobacter baumannii strains in hospital sewages in Zhejiang, East of China.</title>
        <authorList>
            <person name="Kaichao C."/>
            <person name="Zhang R."/>
        </authorList>
    </citation>
    <scope>NUCLEOTIDE SEQUENCE</scope>
    <source>
        <strain evidence="1">M-RB-37</strain>
    </source>
</reference>
<dbReference type="AlphaFoldDB" id="A0AAW8JAV2"/>
<comment type="caution">
    <text evidence="1">The sequence shown here is derived from an EMBL/GenBank/DDBJ whole genome shotgun (WGS) entry which is preliminary data.</text>
</comment>
<dbReference type="Proteomes" id="UP001243844">
    <property type="component" value="Unassembled WGS sequence"/>
</dbReference>
<evidence type="ECO:0000313" key="1">
    <source>
        <dbReference type="EMBL" id="MDQ8936281.1"/>
    </source>
</evidence>
<proteinExistence type="predicted"/>
<dbReference type="RefSeq" id="WP_308981660.1">
    <property type="nucleotide sequence ID" value="NZ_JAVIDL010000021.1"/>
</dbReference>
<evidence type="ECO:0000313" key="2">
    <source>
        <dbReference type="Proteomes" id="UP001243844"/>
    </source>
</evidence>
<sequence>MVGNIATVVGFSALIFTLLLEKVGNSLTFRLFGVCYKSPN</sequence>
<organism evidence="1 2">
    <name type="scientific">Acinetobacter rudis</name>
    <dbReference type="NCBI Taxonomy" id="632955"/>
    <lineage>
        <taxon>Bacteria</taxon>
        <taxon>Pseudomonadati</taxon>
        <taxon>Pseudomonadota</taxon>
        <taxon>Gammaproteobacteria</taxon>
        <taxon>Moraxellales</taxon>
        <taxon>Moraxellaceae</taxon>
        <taxon>Acinetobacter</taxon>
    </lineage>
</organism>
<dbReference type="EMBL" id="JAVIDL010000021">
    <property type="protein sequence ID" value="MDQ8936281.1"/>
    <property type="molecule type" value="Genomic_DNA"/>
</dbReference>
<protein>
    <submittedName>
        <fullName evidence="1">Uncharacterized protein</fullName>
    </submittedName>
</protein>
<name>A0AAW8JAV2_9GAMM</name>
<accession>A0AAW8JAV2</accession>
<gene>
    <name evidence="1" type="ORF">RFH47_11165</name>
</gene>